<dbReference type="Proteomes" id="UP000244335">
    <property type="component" value="Unassembled WGS sequence"/>
</dbReference>
<protein>
    <submittedName>
        <fullName evidence="2">Integron</fullName>
    </submittedName>
</protein>
<accession>A0AA92BZ73</accession>
<evidence type="ECO:0000256" key="1">
    <source>
        <dbReference type="SAM" id="SignalP"/>
    </source>
</evidence>
<proteinExistence type="predicted"/>
<feature type="chain" id="PRO_5041725777" evidence="1">
    <location>
        <begin position="25"/>
        <end position="134"/>
    </location>
</feature>
<keyword evidence="1" id="KW-0732">Signal</keyword>
<evidence type="ECO:0000313" key="3">
    <source>
        <dbReference type="Proteomes" id="UP000244335"/>
    </source>
</evidence>
<gene>
    <name evidence="2" type="ORF">DC430_23970</name>
</gene>
<comment type="caution">
    <text evidence="2">The sequence shown here is derived from an EMBL/GenBank/DDBJ whole genome shotgun (WGS) entry which is preliminary data.</text>
</comment>
<dbReference type="EMBL" id="QDFR01000018">
    <property type="protein sequence ID" value="PVE49788.1"/>
    <property type="molecule type" value="Genomic_DNA"/>
</dbReference>
<name>A0AA92BZ73_RHIRH</name>
<dbReference type="AlphaFoldDB" id="A0AA92BZ73"/>
<sequence length="134" mass="14410">MKFPFALLPVAAMLVCSFAASTFAQNLEPVQVGGDAEFDACASQGQIARLDPKGDNFLSVRSGPHSKRQELDRLREGTSVIICEKRGRWLGIVYPAPGTTTDCGLSSPRTKRSPYTGPCRSGWVFDGFVDVVAG</sequence>
<evidence type="ECO:0000313" key="2">
    <source>
        <dbReference type="EMBL" id="PVE49788.1"/>
    </source>
</evidence>
<dbReference type="Gene3D" id="2.30.30.40">
    <property type="entry name" value="SH3 Domains"/>
    <property type="match status" value="1"/>
</dbReference>
<feature type="signal peptide" evidence="1">
    <location>
        <begin position="1"/>
        <end position="24"/>
    </location>
</feature>
<reference evidence="2 3" key="1">
    <citation type="submission" date="2018-04" db="EMBL/GenBank/DDBJ databases">
        <authorList>
            <person name="Hagen T."/>
        </authorList>
    </citation>
    <scope>NUCLEOTIDE SEQUENCE [LARGE SCALE GENOMIC DNA]</scope>
    <source>
        <strain evidence="2 3">TPD7009</strain>
    </source>
</reference>
<organism evidence="2 3">
    <name type="scientific">Rhizobium rhizogenes</name>
    <name type="common">Agrobacterium rhizogenes</name>
    <dbReference type="NCBI Taxonomy" id="359"/>
    <lineage>
        <taxon>Bacteria</taxon>
        <taxon>Pseudomonadati</taxon>
        <taxon>Pseudomonadota</taxon>
        <taxon>Alphaproteobacteria</taxon>
        <taxon>Hyphomicrobiales</taxon>
        <taxon>Rhizobiaceae</taxon>
        <taxon>Rhizobium/Agrobacterium group</taxon>
        <taxon>Rhizobium</taxon>
    </lineage>
</organism>